<dbReference type="Gene3D" id="1.10.443.10">
    <property type="entry name" value="Intergrase catalytic core"/>
    <property type="match status" value="1"/>
</dbReference>
<comment type="caution">
    <text evidence="6">The sequence shown here is derived from an EMBL/GenBank/DDBJ whole genome shotgun (WGS) entry which is preliminary data.</text>
</comment>
<evidence type="ECO:0000259" key="5">
    <source>
        <dbReference type="PROSITE" id="PS51900"/>
    </source>
</evidence>
<dbReference type="InterPro" id="IPR002104">
    <property type="entry name" value="Integrase_catalytic"/>
</dbReference>
<dbReference type="PANTHER" id="PTHR30349:SF64">
    <property type="entry name" value="PROPHAGE INTEGRASE INTD-RELATED"/>
    <property type="match status" value="1"/>
</dbReference>
<dbReference type="OrthoDB" id="9801717at2"/>
<dbReference type="GO" id="GO:0015074">
    <property type="term" value="P:DNA integration"/>
    <property type="evidence" value="ECO:0007669"/>
    <property type="project" value="InterPro"/>
</dbReference>
<dbReference type="Pfam" id="PF00589">
    <property type="entry name" value="Phage_integrase"/>
    <property type="match status" value="1"/>
</dbReference>
<dbReference type="InterPro" id="IPR044068">
    <property type="entry name" value="CB"/>
</dbReference>
<dbReference type="GO" id="GO:0006310">
    <property type="term" value="P:DNA recombination"/>
    <property type="evidence" value="ECO:0007669"/>
    <property type="project" value="UniProtKB-KW"/>
</dbReference>
<keyword evidence="7" id="KW-1185">Reference proteome</keyword>
<evidence type="ECO:0000259" key="4">
    <source>
        <dbReference type="PROSITE" id="PS51898"/>
    </source>
</evidence>
<dbReference type="PANTHER" id="PTHR30349">
    <property type="entry name" value="PHAGE INTEGRASE-RELATED"/>
    <property type="match status" value="1"/>
</dbReference>
<dbReference type="InterPro" id="IPR011010">
    <property type="entry name" value="DNA_brk_join_enz"/>
</dbReference>
<reference evidence="6 7" key="1">
    <citation type="submission" date="2018-03" db="EMBL/GenBank/DDBJ databases">
        <title>The ancient ancestry and fast evolution of plastids.</title>
        <authorList>
            <person name="Moore K.R."/>
            <person name="Magnabosco C."/>
            <person name="Momper L."/>
            <person name="Gold D.A."/>
            <person name="Bosak T."/>
            <person name="Fournier G.P."/>
        </authorList>
    </citation>
    <scope>NUCLEOTIDE SEQUENCE [LARGE SCALE GENOMIC DNA]</scope>
    <source>
        <strain evidence="6 7">CCALA 016</strain>
    </source>
</reference>
<keyword evidence="2" id="KW-0233">DNA recombination</keyword>
<feature type="domain" description="Core-binding (CB)" evidence="5">
    <location>
        <begin position="26"/>
        <end position="108"/>
    </location>
</feature>
<organism evidence="6 7">
    <name type="scientific">Aphanothece hegewaldii CCALA 016</name>
    <dbReference type="NCBI Taxonomy" id="2107694"/>
    <lineage>
        <taxon>Bacteria</taxon>
        <taxon>Bacillati</taxon>
        <taxon>Cyanobacteriota</taxon>
        <taxon>Cyanophyceae</taxon>
        <taxon>Oscillatoriophycideae</taxon>
        <taxon>Chroococcales</taxon>
        <taxon>Aphanothecaceae</taxon>
        <taxon>Aphanothece</taxon>
    </lineage>
</organism>
<dbReference type="RefSeq" id="WP_106459110.1">
    <property type="nucleotide sequence ID" value="NZ_PXOH01000041.1"/>
</dbReference>
<dbReference type="PROSITE" id="PS51898">
    <property type="entry name" value="TYR_RECOMBINASE"/>
    <property type="match status" value="1"/>
</dbReference>
<keyword evidence="1 3" id="KW-0238">DNA-binding</keyword>
<proteinExistence type="predicted"/>
<dbReference type="CDD" id="cd00397">
    <property type="entry name" value="DNA_BRE_C"/>
    <property type="match status" value="1"/>
</dbReference>
<reference evidence="6 7" key="2">
    <citation type="submission" date="2018-03" db="EMBL/GenBank/DDBJ databases">
        <authorList>
            <person name="Keele B.F."/>
        </authorList>
    </citation>
    <scope>NUCLEOTIDE SEQUENCE [LARGE SCALE GENOMIC DNA]</scope>
    <source>
        <strain evidence="6 7">CCALA 016</strain>
    </source>
</reference>
<name>A0A2T1LRU2_9CHRO</name>
<dbReference type="SUPFAM" id="SSF56349">
    <property type="entry name" value="DNA breaking-rejoining enzymes"/>
    <property type="match status" value="1"/>
</dbReference>
<dbReference type="InterPro" id="IPR050090">
    <property type="entry name" value="Tyrosine_recombinase_XerCD"/>
</dbReference>
<protein>
    <submittedName>
        <fullName evidence="6">Integrase</fullName>
    </submittedName>
</protein>
<accession>A0A2T1LRU2</accession>
<evidence type="ECO:0000313" key="7">
    <source>
        <dbReference type="Proteomes" id="UP000239001"/>
    </source>
</evidence>
<gene>
    <name evidence="6" type="ORF">C7H19_22220</name>
</gene>
<dbReference type="PROSITE" id="PS51900">
    <property type="entry name" value="CB"/>
    <property type="match status" value="1"/>
</dbReference>
<evidence type="ECO:0000313" key="6">
    <source>
        <dbReference type="EMBL" id="PSF31744.1"/>
    </source>
</evidence>
<sequence>MNRNIAVLDLQGQDPNPLQLLEPLPLSVHPACVYLSQLSERSRDTMRRHLNAIARLLTGNRCDYLNLDWALLRYQHTALLRTELPRTFAATTVNQMLSALKQVLSEARKLHLMSLEDYSDAVTLKPMKTSSQLKGRLLSSSEMQALMSVCLADQSLIGFRDAAMLAILLGTGMRRAEVVRLNLEDYQPPGTLMIRQGKGSKARTVYLPSECWAILNQWLLVRGNSPGALLMSISKGNHLLGRRLSEQAVLFLLQKRGQDAQIKPFTPHDCRRTFISGLLAAGIDLVTVSQLAGHTSVTTTAKYDRRGEEVKRQAVESLTLPF</sequence>
<feature type="domain" description="Tyr recombinase" evidence="4">
    <location>
        <begin position="132"/>
        <end position="316"/>
    </location>
</feature>
<dbReference type="Proteomes" id="UP000239001">
    <property type="component" value="Unassembled WGS sequence"/>
</dbReference>
<dbReference type="GO" id="GO:0003677">
    <property type="term" value="F:DNA binding"/>
    <property type="evidence" value="ECO:0007669"/>
    <property type="project" value="UniProtKB-UniRule"/>
</dbReference>
<dbReference type="EMBL" id="PXOH01000041">
    <property type="protein sequence ID" value="PSF31744.1"/>
    <property type="molecule type" value="Genomic_DNA"/>
</dbReference>
<evidence type="ECO:0000256" key="3">
    <source>
        <dbReference type="PROSITE-ProRule" id="PRU01248"/>
    </source>
</evidence>
<evidence type="ECO:0000256" key="1">
    <source>
        <dbReference type="ARBA" id="ARBA00023125"/>
    </source>
</evidence>
<dbReference type="AlphaFoldDB" id="A0A2T1LRU2"/>
<dbReference type="InterPro" id="IPR013762">
    <property type="entry name" value="Integrase-like_cat_sf"/>
</dbReference>
<evidence type="ECO:0000256" key="2">
    <source>
        <dbReference type="ARBA" id="ARBA00023172"/>
    </source>
</evidence>